<proteinExistence type="predicted"/>
<evidence type="ECO:0000313" key="1">
    <source>
        <dbReference type="EMBL" id="OCK87365.1"/>
    </source>
</evidence>
<evidence type="ECO:0000313" key="2">
    <source>
        <dbReference type="Proteomes" id="UP000250078"/>
    </source>
</evidence>
<accession>A0ACC8EP73</accession>
<organism evidence="1 2">
    <name type="scientific">Cenococcum geophilum 1.58</name>
    <dbReference type="NCBI Taxonomy" id="794803"/>
    <lineage>
        <taxon>Eukaryota</taxon>
        <taxon>Fungi</taxon>
        <taxon>Dikarya</taxon>
        <taxon>Ascomycota</taxon>
        <taxon>Pezizomycotina</taxon>
        <taxon>Dothideomycetes</taxon>
        <taxon>Pleosporomycetidae</taxon>
        <taxon>Gloniales</taxon>
        <taxon>Gloniaceae</taxon>
        <taxon>Cenococcum</taxon>
    </lineage>
</organism>
<dbReference type="EMBL" id="KV748262">
    <property type="protein sequence ID" value="OCK87365.1"/>
    <property type="molecule type" value="Genomic_DNA"/>
</dbReference>
<sequence length="83" mass="9350">MGSTATESPDLNQEDRMTLAIAHRRANPDQSIRQIAKNFQLPRTTFQHRLNGRISSQVTSQAQQKLSVIEEDSLIGWINIMAS</sequence>
<reference evidence="1 2" key="1">
    <citation type="journal article" date="2016" name="Nat. Commun.">
        <title>Ectomycorrhizal ecology is imprinted in the genome of the dominant symbiotic fungus Cenococcum geophilum.</title>
        <authorList>
            <consortium name="DOE Joint Genome Institute"/>
            <person name="Peter M."/>
            <person name="Kohler A."/>
            <person name="Ohm R.A."/>
            <person name="Kuo A."/>
            <person name="Krutzmann J."/>
            <person name="Morin E."/>
            <person name="Arend M."/>
            <person name="Barry K.W."/>
            <person name="Binder M."/>
            <person name="Choi C."/>
            <person name="Clum A."/>
            <person name="Copeland A."/>
            <person name="Grisel N."/>
            <person name="Haridas S."/>
            <person name="Kipfer T."/>
            <person name="LaButti K."/>
            <person name="Lindquist E."/>
            <person name="Lipzen A."/>
            <person name="Maire R."/>
            <person name="Meier B."/>
            <person name="Mihaltcheva S."/>
            <person name="Molinier V."/>
            <person name="Murat C."/>
            <person name="Poggeler S."/>
            <person name="Quandt C.A."/>
            <person name="Sperisen C."/>
            <person name="Tritt A."/>
            <person name="Tisserant E."/>
            <person name="Crous P.W."/>
            <person name="Henrissat B."/>
            <person name="Nehls U."/>
            <person name="Egli S."/>
            <person name="Spatafora J.W."/>
            <person name="Grigoriev I.V."/>
            <person name="Martin F.M."/>
        </authorList>
    </citation>
    <scope>NUCLEOTIDE SEQUENCE [LARGE SCALE GENOMIC DNA]</scope>
    <source>
        <strain evidence="1 2">1.58</strain>
    </source>
</reference>
<name>A0ACC8EP73_9PEZI</name>
<gene>
    <name evidence="1" type="ORF">K441DRAFT_357896</name>
</gene>
<protein>
    <submittedName>
        <fullName evidence="1">Uncharacterized protein</fullName>
    </submittedName>
</protein>
<dbReference type="Proteomes" id="UP000250078">
    <property type="component" value="Unassembled WGS sequence"/>
</dbReference>
<keyword evidence="2" id="KW-1185">Reference proteome</keyword>